<dbReference type="AlphaFoldDB" id="A0A256GDZ3"/>
<reference evidence="1 2" key="1">
    <citation type="submission" date="2017-07" db="EMBL/GenBank/DDBJ databases">
        <title>Phylogenetic study on the rhizospheric bacterium Ochrobactrum sp. A44.</title>
        <authorList>
            <person name="Krzyzanowska D.M."/>
            <person name="Ossowicki A."/>
            <person name="Rajewska M."/>
            <person name="Maciag T."/>
            <person name="Kaczynski Z."/>
            <person name="Czerwicka M."/>
            <person name="Jafra S."/>
        </authorList>
    </citation>
    <scope>NUCLEOTIDE SEQUENCE [LARGE SCALE GENOMIC DNA]</scope>
    <source>
        <strain evidence="1 2">CCUG 30717</strain>
    </source>
</reference>
<accession>A0A256GDZ3</accession>
<gene>
    <name evidence="1" type="ORF">CEV34_2893</name>
</gene>
<dbReference type="EMBL" id="NNRM01000022">
    <property type="protein sequence ID" value="OYR25329.1"/>
    <property type="molecule type" value="Genomic_DNA"/>
</dbReference>
<dbReference type="Proteomes" id="UP000216188">
    <property type="component" value="Unassembled WGS sequence"/>
</dbReference>
<keyword evidence="2" id="KW-1185">Reference proteome</keyword>
<protein>
    <submittedName>
        <fullName evidence="1">Uncharacterized protein</fullName>
    </submittedName>
</protein>
<name>A0A256GDZ3_9HYPH</name>
<evidence type="ECO:0000313" key="2">
    <source>
        <dbReference type="Proteomes" id="UP000216188"/>
    </source>
</evidence>
<sequence length="37" mass="4439">MDFMPVFLFCGMRAQFDRSETRVDKIMLNIKNFRAPI</sequence>
<proteinExistence type="predicted"/>
<organism evidence="1 2">
    <name type="scientific">Brucella pseudogrignonensis</name>
    <dbReference type="NCBI Taxonomy" id="419475"/>
    <lineage>
        <taxon>Bacteria</taxon>
        <taxon>Pseudomonadati</taxon>
        <taxon>Pseudomonadota</taxon>
        <taxon>Alphaproteobacteria</taxon>
        <taxon>Hyphomicrobiales</taxon>
        <taxon>Brucellaceae</taxon>
        <taxon>Brucella/Ochrobactrum group</taxon>
        <taxon>Brucella</taxon>
    </lineage>
</organism>
<comment type="caution">
    <text evidence="1">The sequence shown here is derived from an EMBL/GenBank/DDBJ whole genome shotgun (WGS) entry which is preliminary data.</text>
</comment>
<evidence type="ECO:0000313" key="1">
    <source>
        <dbReference type="EMBL" id="OYR25329.1"/>
    </source>
</evidence>